<sequence length="94" mass="10847">MYSSRSSRNKDSSNTTICSIRLASRVGVKSNVVARKTITFDDYTLYLSEEIETRRQSCIRSKLYEVYTISELKIALSSYDDKRYVVPDSTEMLL</sequence>
<dbReference type="AlphaFoldDB" id="A0A151IV97"/>
<evidence type="ECO:0000313" key="2">
    <source>
        <dbReference type="Proteomes" id="UP000078492"/>
    </source>
</evidence>
<reference evidence="1 2" key="1">
    <citation type="submission" date="2015-09" db="EMBL/GenBank/DDBJ databases">
        <title>Trachymyrmex cornetzi WGS genome.</title>
        <authorList>
            <person name="Nygaard S."/>
            <person name="Hu H."/>
            <person name="Boomsma J."/>
            <person name="Zhang G."/>
        </authorList>
    </citation>
    <scope>NUCLEOTIDE SEQUENCE [LARGE SCALE GENOMIC DNA]</scope>
    <source>
        <strain evidence="1">Tcor2-1</strain>
        <tissue evidence="1">Whole body</tissue>
    </source>
</reference>
<keyword evidence="2" id="KW-1185">Reference proteome</keyword>
<gene>
    <name evidence="1" type="ORF">ALC57_16581</name>
</gene>
<dbReference type="Proteomes" id="UP000078492">
    <property type="component" value="Unassembled WGS sequence"/>
</dbReference>
<accession>A0A151IV97</accession>
<proteinExistence type="predicted"/>
<organism evidence="1 2">
    <name type="scientific">Trachymyrmex cornetzi</name>
    <dbReference type="NCBI Taxonomy" id="471704"/>
    <lineage>
        <taxon>Eukaryota</taxon>
        <taxon>Metazoa</taxon>
        <taxon>Ecdysozoa</taxon>
        <taxon>Arthropoda</taxon>
        <taxon>Hexapoda</taxon>
        <taxon>Insecta</taxon>
        <taxon>Pterygota</taxon>
        <taxon>Neoptera</taxon>
        <taxon>Endopterygota</taxon>
        <taxon>Hymenoptera</taxon>
        <taxon>Apocrita</taxon>
        <taxon>Aculeata</taxon>
        <taxon>Formicoidea</taxon>
        <taxon>Formicidae</taxon>
        <taxon>Myrmicinae</taxon>
        <taxon>Trachymyrmex</taxon>
    </lineage>
</organism>
<evidence type="ECO:0000313" key="1">
    <source>
        <dbReference type="EMBL" id="KYN11269.1"/>
    </source>
</evidence>
<protein>
    <submittedName>
        <fullName evidence="1">Uncharacterized protein</fullName>
    </submittedName>
</protein>
<name>A0A151IV97_9HYME</name>
<dbReference type="EMBL" id="KQ980941">
    <property type="protein sequence ID" value="KYN11269.1"/>
    <property type="molecule type" value="Genomic_DNA"/>
</dbReference>